<accession>A0ABQ1FPA9</accession>
<proteinExistence type="predicted"/>
<dbReference type="Gene3D" id="3.90.79.10">
    <property type="entry name" value="Nucleoside Triphosphate Pyrophosphohydrolase"/>
    <property type="match status" value="1"/>
</dbReference>
<gene>
    <name evidence="4" type="ORF">GCM10010917_06100</name>
</gene>
<dbReference type="Pfam" id="PF00293">
    <property type="entry name" value="NUDIX"/>
    <property type="match status" value="1"/>
</dbReference>
<dbReference type="InterPro" id="IPR000086">
    <property type="entry name" value="NUDIX_hydrolase_dom"/>
</dbReference>
<name>A0ABQ1FPA9_9BACL</name>
<protein>
    <submittedName>
        <fullName evidence="4">DNA mismatch repair protein MutT</fullName>
    </submittedName>
</protein>
<keyword evidence="5" id="KW-1185">Reference proteome</keyword>
<dbReference type="PROSITE" id="PS51462">
    <property type="entry name" value="NUDIX"/>
    <property type="match status" value="1"/>
</dbReference>
<dbReference type="Proteomes" id="UP000609323">
    <property type="component" value="Unassembled WGS sequence"/>
</dbReference>
<sequence>MFYVNSRAIIERFSGDETEIILQRRTKPDSLFKLELPGGRIDPFESLIEALIREVKEETGLDISKIEDVETRVDTAGMNPAFEVECLKPFAAYQTIKGPVDSVGLYFRCQATGNLLEIGDDTSEIKWMNVKEVRDLFRQDPLGFSDVDRAGIKYYLKFKGLLT</sequence>
<dbReference type="PANTHER" id="PTHR43046:SF14">
    <property type="entry name" value="MUTT_NUDIX FAMILY PROTEIN"/>
    <property type="match status" value="1"/>
</dbReference>
<dbReference type="InterPro" id="IPR020084">
    <property type="entry name" value="NUDIX_hydrolase_CS"/>
</dbReference>
<evidence type="ECO:0000313" key="5">
    <source>
        <dbReference type="Proteomes" id="UP000609323"/>
    </source>
</evidence>
<dbReference type="RefSeq" id="WP_094093212.1">
    <property type="nucleotide sequence ID" value="NZ_BMHF01000001.1"/>
</dbReference>
<evidence type="ECO:0000256" key="2">
    <source>
        <dbReference type="ARBA" id="ARBA00022801"/>
    </source>
</evidence>
<comment type="caution">
    <text evidence="4">The sequence shown here is derived from an EMBL/GenBank/DDBJ whole genome shotgun (WGS) entry which is preliminary data.</text>
</comment>
<dbReference type="SUPFAM" id="SSF55811">
    <property type="entry name" value="Nudix"/>
    <property type="match status" value="1"/>
</dbReference>
<comment type="cofactor">
    <cofactor evidence="1">
        <name>Mg(2+)</name>
        <dbReference type="ChEBI" id="CHEBI:18420"/>
    </cofactor>
</comment>
<dbReference type="PANTHER" id="PTHR43046">
    <property type="entry name" value="GDP-MANNOSE MANNOSYL HYDROLASE"/>
    <property type="match status" value="1"/>
</dbReference>
<evidence type="ECO:0000256" key="1">
    <source>
        <dbReference type="ARBA" id="ARBA00001946"/>
    </source>
</evidence>
<dbReference type="InterPro" id="IPR015797">
    <property type="entry name" value="NUDIX_hydrolase-like_dom_sf"/>
</dbReference>
<dbReference type="EMBL" id="BMHF01000001">
    <property type="protein sequence ID" value="GGA24078.1"/>
    <property type="molecule type" value="Genomic_DNA"/>
</dbReference>
<reference evidence="5" key="1">
    <citation type="journal article" date="2019" name="Int. J. Syst. Evol. Microbiol.">
        <title>The Global Catalogue of Microorganisms (GCM) 10K type strain sequencing project: providing services to taxonomists for standard genome sequencing and annotation.</title>
        <authorList>
            <consortium name="The Broad Institute Genomics Platform"/>
            <consortium name="The Broad Institute Genome Sequencing Center for Infectious Disease"/>
            <person name="Wu L."/>
            <person name="Ma J."/>
        </authorList>
    </citation>
    <scope>NUCLEOTIDE SEQUENCE [LARGE SCALE GENOMIC DNA]</scope>
    <source>
        <strain evidence="5">CGMCC 1.15044</strain>
    </source>
</reference>
<feature type="domain" description="Nudix hydrolase" evidence="3">
    <location>
        <begin position="1"/>
        <end position="160"/>
    </location>
</feature>
<dbReference type="PROSITE" id="PS00893">
    <property type="entry name" value="NUDIX_BOX"/>
    <property type="match status" value="1"/>
</dbReference>
<evidence type="ECO:0000259" key="3">
    <source>
        <dbReference type="PROSITE" id="PS51462"/>
    </source>
</evidence>
<dbReference type="CDD" id="cd02883">
    <property type="entry name" value="NUDIX_Hydrolase"/>
    <property type="match status" value="1"/>
</dbReference>
<organism evidence="4 5">
    <name type="scientific">Paenibacillus physcomitrellae</name>
    <dbReference type="NCBI Taxonomy" id="1619311"/>
    <lineage>
        <taxon>Bacteria</taxon>
        <taxon>Bacillati</taxon>
        <taxon>Bacillota</taxon>
        <taxon>Bacilli</taxon>
        <taxon>Bacillales</taxon>
        <taxon>Paenibacillaceae</taxon>
        <taxon>Paenibacillus</taxon>
    </lineage>
</organism>
<evidence type="ECO:0000313" key="4">
    <source>
        <dbReference type="EMBL" id="GGA24078.1"/>
    </source>
</evidence>
<keyword evidence="2" id="KW-0378">Hydrolase</keyword>